<dbReference type="Proteomes" id="UP000612585">
    <property type="component" value="Unassembled WGS sequence"/>
</dbReference>
<dbReference type="PANTHER" id="PTHR43289">
    <property type="entry name" value="MITOGEN-ACTIVATED PROTEIN KINASE KINASE KINASE 20-RELATED"/>
    <property type="match status" value="1"/>
</dbReference>
<keyword evidence="3" id="KW-0808">Transferase</keyword>
<dbReference type="RefSeq" id="WP_204013841.1">
    <property type="nucleotide sequence ID" value="NZ_BOPG01000125.1"/>
</dbReference>
<evidence type="ECO:0000256" key="2">
    <source>
        <dbReference type="ARBA" id="ARBA00022527"/>
    </source>
</evidence>
<keyword evidence="5" id="KW-0418">Kinase</keyword>
<proteinExistence type="predicted"/>
<dbReference type="InterPro" id="IPR008271">
    <property type="entry name" value="Ser/Thr_kinase_AS"/>
</dbReference>
<dbReference type="PROSITE" id="PS50011">
    <property type="entry name" value="PROTEIN_KINASE_DOM"/>
    <property type="match status" value="1"/>
</dbReference>
<evidence type="ECO:0000256" key="1">
    <source>
        <dbReference type="ARBA" id="ARBA00012513"/>
    </source>
</evidence>
<dbReference type="SMART" id="SM00220">
    <property type="entry name" value="S_TKc"/>
    <property type="match status" value="1"/>
</dbReference>
<evidence type="ECO:0000256" key="5">
    <source>
        <dbReference type="ARBA" id="ARBA00022777"/>
    </source>
</evidence>
<evidence type="ECO:0000313" key="10">
    <source>
        <dbReference type="Proteomes" id="UP000612585"/>
    </source>
</evidence>
<keyword evidence="4 7" id="KW-0547">Nucleotide-binding</keyword>
<dbReference type="GO" id="GO:0005524">
    <property type="term" value="F:ATP binding"/>
    <property type="evidence" value="ECO:0007669"/>
    <property type="project" value="UniProtKB-UniRule"/>
</dbReference>
<dbReference type="EMBL" id="BOPG01000125">
    <property type="protein sequence ID" value="GIJ64665.1"/>
    <property type="molecule type" value="Genomic_DNA"/>
</dbReference>
<evidence type="ECO:0000256" key="7">
    <source>
        <dbReference type="PROSITE-ProRule" id="PRU10141"/>
    </source>
</evidence>
<keyword evidence="2" id="KW-0723">Serine/threonine-protein kinase</keyword>
<dbReference type="CDD" id="cd14014">
    <property type="entry name" value="STKc_PknB_like"/>
    <property type="match status" value="1"/>
</dbReference>
<dbReference type="InterPro" id="IPR000719">
    <property type="entry name" value="Prot_kinase_dom"/>
</dbReference>
<evidence type="ECO:0000259" key="8">
    <source>
        <dbReference type="PROSITE" id="PS50011"/>
    </source>
</evidence>
<evidence type="ECO:0000256" key="6">
    <source>
        <dbReference type="ARBA" id="ARBA00022840"/>
    </source>
</evidence>
<accession>A0A8J3ZMG4</accession>
<dbReference type="InterPro" id="IPR017441">
    <property type="entry name" value="Protein_kinase_ATP_BS"/>
</dbReference>
<protein>
    <recommendedName>
        <fullName evidence="1">non-specific serine/threonine protein kinase</fullName>
        <ecNumber evidence="1">2.7.11.1</ecNumber>
    </recommendedName>
</protein>
<evidence type="ECO:0000313" key="9">
    <source>
        <dbReference type="EMBL" id="GIJ64665.1"/>
    </source>
</evidence>
<gene>
    <name evidence="9" type="ORF">Vau01_121810</name>
</gene>
<keyword evidence="10" id="KW-1185">Reference proteome</keyword>
<feature type="binding site" evidence="7">
    <location>
        <position position="35"/>
    </location>
    <ligand>
        <name>ATP</name>
        <dbReference type="ChEBI" id="CHEBI:30616"/>
    </ligand>
</feature>
<dbReference type="PROSITE" id="PS00107">
    <property type="entry name" value="PROTEIN_KINASE_ATP"/>
    <property type="match status" value="1"/>
</dbReference>
<dbReference type="PROSITE" id="PS00108">
    <property type="entry name" value="PROTEIN_KINASE_ST"/>
    <property type="match status" value="1"/>
</dbReference>
<sequence>MTIDRYEQLEWLGNGGMGVVWKARDTRLERLVALKVLRDDAVAGQEARARFVREMRLAAEIDSPYILPIYDFRDVAQCYIAMRLVRCGDPACATHSGPERRSSLADEIRLSPLEPARAVAIVRQVAAALDAAHRSKLRHRDVKPSNVLLDHGFADGSDHAYLIDWGIAHRVDAAGDTRITRPGQPIGSSAYMAPERREKHDDLRSDIFSLAAVLFETLTGKCPFGPLGYDASSRGRRTPAEMSAAVPATLRRVVRKGLDPDPDRRFQTAGEFGSAAHAALQPVVARSRRRPAVAAVLQARDLTLPIVTGGFGTVAGMVASAQGWLDPVPWAAGIIGPAVFGVASLAGSRRESEPRPGPEDATRT</sequence>
<evidence type="ECO:0000256" key="4">
    <source>
        <dbReference type="ARBA" id="ARBA00022741"/>
    </source>
</evidence>
<dbReference type="PANTHER" id="PTHR43289:SF6">
    <property type="entry name" value="SERINE_THREONINE-PROTEIN KINASE NEKL-3"/>
    <property type="match status" value="1"/>
</dbReference>
<reference evidence="9" key="1">
    <citation type="submission" date="2021-01" db="EMBL/GenBank/DDBJ databases">
        <title>Whole genome shotgun sequence of Virgisporangium aurantiacum NBRC 16421.</title>
        <authorList>
            <person name="Komaki H."/>
            <person name="Tamura T."/>
        </authorList>
    </citation>
    <scope>NUCLEOTIDE SEQUENCE</scope>
    <source>
        <strain evidence="9">NBRC 16421</strain>
    </source>
</reference>
<dbReference type="GO" id="GO:0004674">
    <property type="term" value="F:protein serine/threonine kinase activity"/>
    <property type="evidence" value="ECO:0007669"/>
    <property type="project" value="UniProtKB-KW"/>
</dbReference>
<dbReference type="SUPFAM" id="SSF56112">
    <property type="entry name" value="Protein kinase-like (PK-like)"/>
    <property type="match status" value="1"/>
</dbReference>
<organism evidence="9 10">
    <name type="scientific">Virgisporangium aurantiacum</name>
    <dbReference type="NCBI Taxonomy" id="175570"/>
    <lineage>
        <taxon>Bacteria</taxon>
        <taxon>Bacillati</taxon>
        <taxon>Actinomycetota</taxon>
        <taxon>Actinomycetes</taxon>
        <taxon>Micromonosporales</taxon>
        <taxon>Micromonosporaceae</taxon>
        <taxon>Virgisporangium</taxon>
    </lineage>
</organism>
<dbReference type="Pfam" id="PF00069">
    <property type="entry name" value="Pkinase"/>
    <property type="match status" value="1"/>
</dbReference>
<name>A0A8J3ZMG4_9ACTN</name>
<comment type="caution">
    <text evidence="9">The sequence shown here is derived from an EMBL/GenBank/DDBJ whole genome shotgun (WGS) entry which is preliminary data.</text>
</comment>
<dbReference type="Gene3D" id="3.30.200.20">
    <property type="entry name" value="Phosphorylase Kinase, domain 1"/>
    <property type="match status" value="1"/>
</dbReference>
<feature type="domain" description="Protein kinase" evidence="8">
    <location>
        <begin position="6"/>
        <end position="280"/>
    </location>
</feature>
<dbReference type="AlphaFoldDB" id="A0A8J3ZMG4"/>
<dbReference type="InterPro" id="IPR011009">
    <property type="entry name" value="Kinase-like_dom_sf"/>
</dbReference>
<dbReference type="EC" id="2.7.11.1" evidence="1"/>
<evidence type="ECO:0000256" key="3">
    <source>
        <dbReference type="ARBA" id="ARBA00022679"/>
    </source>
</evidence>
<keyword evidence="6 7" id="KW-0067">ATP-binding</keyword>
<dbReference type="Gene3D" id="1.10.510.10">
    <property type="entry name" value="Transferase(Phosphotransferase) domain 1"/>
    <property type="match status" value="1"/>
</dbReference>